<accession>A0A0C3I3U7</accession>
<dbReference type="HOGENOM" id="CLU_2237338_0_0_1"/>
<dbReference type="InParanoid" id="A0A0C3I3U7"/>
<organism evidence="1 2">
    <name type="scientific">Oidiodendron maius (strain Zn)</name>
    <dbReference type="NCBI Taxonomy" id="913774"/>
    <lineage>
        <taxon>Eukaryota</taxon>
        <taxon>Fungi</taxon>
        <taxon>Dikarya</taxon>
        <taxon>Ascomycota</taxon>
        <taxon>Pezizomycotina</taxon>
        <taxon>Leotiomycetes</taxon>
        <taxon>Leotiomycetes incertae sedis</taxon>
        <taxon>Myxotrichaceae</taxon>
        <taxon>Oidiodendron</taxon>
    </lineage>
</organism>
<gene>
    <name evidence="1" type="ORF">OIDMADRAFT_48892</name>
</gene>
<keyword evidence="2" id="KW-1185">Reference proteome</keyword>
<dbReference type="STRING" id="913774.A0A0C3I3U7"/>
<protein>
    <submittedName>
        <fullName evidence="1">Uncharacterized protein</fullName>
    </submittedName>
</protein>
<reference evidence="1 2" key="1">
    <citation type="submission" date="2014-04" db="EMBL/GenBank/DDBJ databases">
        <authorList>
            <consortium name="DOE Joint Genome Institute"/>
            <person name="Kuo A."/>
            <person name="Martino E."/>
            <person name="Perotto S."/>
            <person name="Kohler A."/>
            <person name="Nagy L.G."/>
            <person name="Floudas D."/>
            <person name="Copeland A."/>
            <person name="Barry K.W."/>
            <person name="Cichocki N."/>
            <person name="Veneault-Fourrey C."/>
            <person name="LaButti K."/>
            <person name="Lindquist E.A."/>
            <person name="Lipzen A."/>
            <person name="Lundell T."/>
            <person name="Morin E."/>
            <person name="Murat C."/>
            <person name="Sun H."/>
            <person name="Tunlid A."/>
            <person name="Henrissat B."/>
            <person name="Grigoriev I.V."/>
            <person name="Hibbett D.S."/>
            <person name="Martin F."/>
            <person name="Nordberg H.P."/>
            <person name="Cantor M.N."/>
            <person name="Hua S.X."/>
        </authorList>
    </citation>
    <scope>NUCLEOTIDE SEQUENCE [LARGE SCALE GENOMIC DNA]</scope>
    <source>
        <strain evidence="1 2">Zn</strain>
    </source>
</reference>
<dbReference type="Proteomes" id="UP000054321">
    <property type="component" value="Unassembled WGS sequence"/>
</dbReference>
<dbReference type="EMBL" id="KN832870">
    <property type="protein sequence ID" value="KIN09057.1"/>
    <property type="molecule type" value="Genomic_DNA"/>
</dbReference>
<sequence length="105" mass="11298">MAIDANMDPAVLLHHVYHRIHPLLNNLGAGMIGMNTGMVKAYPSFVSCPLTIYSGNSSAAESLFCGIKESGYAIETGDDVAIEEHLIAKTGFDCVRSFQAPRCSH</sequence>
<dbReference type="AlphaFoldDB" id="A0A0C3I3U7"/>
<evidence type="ECO:0000313" key="1">
    <source>
        <dbReference type="EMBL" id="KIN09057.1"/>
    </source>
</evidence>
<reference evidence="2" key="2">
    <citation type="submission" date="2015-01" db="EMBL/GenBank/DDBJ databases">
        <title>Evolutionary Origins and Diversification of the Mycorrhizal Mutualists.</title>
        <authorList>
            <consortium name="DOE Joint Genome Institute"/>
            <consortium name="Mycorrhizal Genomics Consortium"/>
            <person name="Kohler A."/>
            <person name="Kuo A."/>
            <person name="Nagy L.G."/>
            <person name="Floudas D."/>
            <person name="Copeland A."/>
            <person name="Barry K.W."/>
            <person name="Cichocki N."/>
            <person name="Veneault-Fourrey C."/>
            <person name="LaButti K."/>
            <person name="Lindquist E.A."/>
            <person name="Lipzen A."/>
            <person name="Lundell T."/>
            <person name="Morin E."/>
            <person name="Murat C."/>
            <person name="Riley R."/>
            <person name="Ohm R."/>
            <person name="Sun H."/>
            <person name="Tunlid A."/>
            <person name="Henrissat B."/>
            <person name="Grigoriev I.V."/>
            <person name="Hibbett D.S."/>
            <person name="Martin F."/>
        </authorList>
    </citation>
    <scope>NUCLEOTIDE SEQUENCE [LARGE SCALE GENOMIC DNA]</scope>
    <source>
        <strain evidence="2">Zn</strain>
    </source>
</reference>
<dbReference type="OrthoDB" id="3931863at2759"/>
<proteinExistence type="predicted"/>
<name>A0A0C3I3U7_OIDMZ</name>
<evidence type="ECO:0000313" key="2">
    <source>
        <dbReference type="Proteomes" id="UP000054321"/>
    </source>
</evidence>